<name>A0ABW3VLV2_9PSEU</name>
<dbReference type="InterPro" id="IPR029045">
    <property type="entry name" value="ClpP/crotonase-like_dom_sf"/>
</dbReference>
<sequence length="225" mass="22542">MSGVAFGRRPGVHVGLHDAVAEIVMDSAPVNAFDRPFLEAVGEALASVPAGTRAVVVSSAVPRIFAAGGDIPYMARADLADQVSYVELCQQVYGAFEQVGAPTIAAVDGACLGGGLELALSCDIRVVAPGVRLGLPEATLGILAGGGAIHRIVRAVGQAPARDLLLSGRRITGAEAVDIGLASRLAEPGRVTTAALELAAEIAAADPAAVAAVTRAARSVLPVGP</sequence>
<comment type="caution">
    <text evidence="3">The sequence shown here is derived from an EMBL/GenBank/DDBJ whole genome shotgun (WGS) entry which is preliminary data.</text>
</comment>
<dbReference type="EMBL" id="JBHTMB010000152">
    <property type="protein sequence ID" value="MFD1235244.1"/>
    <property type="molecule type" value="Genomic_DNA"/>
</dbReference>
<accession>A0ABW3VLV2</accession>
<dbReference type="InterPro" id="IPR018376">
    <property type="entry name" value="Enoyl-CoA_hyd/isom_CS"/>
</dbReference>
<dbReference type="Proteomes" id="UP001597182">
    <property type="component" value="Unassembled WGS sequence"/>
</dbReference>
<evidence type="ECO:0000256" key="1">
    <source>
        <dbReference type="ARBA" id="ARBA00005254"/>
    </source>
</evidence>
<dbReference type="PANTHER" id="PTHR11941">
    <property type="entry name" value="ENOYL-COA HYDRATASE-RELATED"/>
    <property type="match status" value="1"/>
</dbReference>
<dbReference type="PROSITE" id="PS00166">
    <property type="entry name" value="ENOYL_COA_HYDRATASE"/>
    <property type="match status" value="1"/>
</dbReference>
<comment type="similarity">
    <text evidence="1 2">Belongs to the enoyl-CoA hydratase/isomerase family.</text>
</comment>
<organism evidence="3 4">
    <name type="scientific">Pseudonocardia benzenivorans</name>
    <dbReference type="NCBI Taxonomy" id="228005"/>
    <lineage>
        <taxon>Bacteria</taxon>
        <taxon>Bacillati</taxon>
        <taxon>Actinomycetota</taxon>
        <taxon>Actinomycetes</taxon>
        <taxon>Pseudonocardiales</taxon>
        <taxon>Pseudonocardiaceae</taxon>
        <taxon>Pseudonocardia</taxon>
    </lineage>
</organism>
<reference evidence="4" key="1">
    <citation type="journal article" date="2019" name="Int. J. Syst. Evol. Microbiol.">
        <title>The Global Catalogue of Microorganisms (GCM) 10K type strain sequencing project: providing services to taxonomists for standard genome sequencing and annotation.</title>
        <authorList>
            <consortium name="The Broad Institute Genomics Platform"/>
            <consortium name="The Broad Institute Genome Sequencing Center for Infectious Disease"/>
            <person name="Wu L."/>
            <person name="Ma J."/>
        </authorList>
    </citation>
    <scope>NUCLEOTIDE SEQUENCE [LARGE SCALE GENOMIC DNA]</scope>
    <source>
        <strain evidence="4">CCUG 49018</strain>
    </source>
</reference>
<proteinExistence type="inferred from homology"/>
<dbReference type="RefSeq" id="WP_346091843.1">
    <property type="nucleotide sequence ID" value="NZ_BAABKS010000042.1"/>
</dbReference>
<dbReference type="CDD" id="cd06558">
    <property type="entry name" value="crotonase-like"/>
    <property type="match status" value="1"/>
</dbReference>
<evidence type="ECO:0000256" key="2">
    <source>
        <dbReference type="RuleBase" id="RU003707"/>
    </source>
</evidence>
<gene>
    <name evidence="3" type="ORF">ACFQ34_18305</name>
</gene>
<evidence type="ECO:0000313" key="3">
    <source>
        <dbReference type="EMBL" id="MFD1235244.1"/>
    </source>
</evidence>
<evidence type="ECO:0000313" key="4">
    <source>
        <dbReference type="Proteomes" id="UP001597182"/>
    </source>
</evidence>
<dbReference type="Pfam" id="PF00378">
    <property type="entry name" value="ECH_1"/>
    <property type="match status" value="1"/>
</dbReference>
<protein>
    <submittedName>
        <fullName evidence="3">Enoyl-CoA hydratase/isomerase family protein</fullName>
    </submittedName>
</protein>
<dbReference type="InterPro" id="IPR001753">
    <property type="entry name" value="Enoyl-CoA_hydra/iso"/>
</dbReference>
<dbReference type="SUPFAM" id="SSF52096">
    <property type="entry name" value="ClpP/crotonase"/>
    <property type="match status" value="1"/>
</dbReference>
<keyword evidence="4" id="KW-1185">Reference proteome</keyword>
<dbReference type="PANTHER" id="PTHR11941:SF54">
    <property type="entry name" value="ENOYL-COA HYDRATASE, MITOCHONDRIAL"/>
    <property type="match status" value="1"/>
</dbReference>
<dbReference type="Gene3D" id="3.90.226.10">
    <property type="entry name" value="2-enoyl-CoA Hydratase, Chain A, domain 1"/>
    <property type="match status" value="1"/>
</dbReference>